<feature type="non-terminal residue" evidence="1">
    <location>
        <position position="65"/>
    </location>
</feature>
<gene>
    <name evidence="1" type="ORF">LRQ20_10980</name>
</gene>
<organism evidence="1 2">
    <name type="scientific">Pseudomonas petroselini</name>
    <dbReference type="NCBI Taxonomy" id="2899822"/>
    <lineage>
        <taxon>Bacteria</taxon>
        <taxon>Pseudomonadati</taxon>
        <taxon>Pseudomonadota</taxon>
        <taxon>Gammaproteobacteria</taxon>
        <taxon>Pseudomonadales</taxon>
        <taxon>Pseudomonadaceae</taxon>
        <taxon>Pseudomonas</taxon>
    </lineage>
</organism>
<protein>
    <submittedName>
        <fullName evidence="1">TIGR03752 family integrating conjugative element protein</fullName>
    </submittedName>
</protein>
<comment type="caution">
    <text evidence="1">The sequence shown here is derived from an EMBL/GenBank/DDBJ whole genome shotgun (WGS) entry which is preliminary data.</text>
</comment>
<dbReference type="Proteomes" id="UP001154922">
    <property type="component" value="Unassembled WGS sequence"/>
</dbReference>
<reference evidence="1 2" key="2">
    <citation type="journal article" date="2023" name="Plant Pathol.">
        <title>Dismantling and reorganizing Pseudomonas marginalis sensu#lato.</title>
        <authorList>
            <person name="Sawada H."/>
            <person name="Fujikawa T."/>
            <person name="Satou M."/>
        </authorList>
    </citation>
    <scope>NUCLEOTIDE SEQUENCE [LARGE SCALE GENOMIC DNA]</scope>
    <source>
        <strain evidence="1 2">MAFF 311096</strain>
    </source>
</reference>
<accession>A0ABS8QT48</accession>
<name>A0ABS8QT48_9PSED</name>
<evidence type="ECO:0000313" key="2">
    <source>
        <dbReference type="Proteomes" id="UP001154922"/>
    </source>
</evidence>
<proteinExistence type="predicted"/>
<reference evidence="1 2" key="1">
    <citation type="journal article" date="2022" name="Int. J. Syst. Evol. Microbiol.">
        <title>Pseudomonas petroselini sp. nov., a pathogen causing bacterial rot of parsley in Japan.</title>
        <authorList>
            <person name="Sawada H."/>
            <person name="Fujikawa T."/>
            <person name="Osada S."/>
            <person name="Satou M."/>
        </authorList>
    </citation>
    <scope>NUCLEOTIDE SEQUENCE [LARGE SCALE GENOMIC DNA]</scope>
    <source>
        <strain evidence="1 2">MAFF 311096</strain>
    </source>
</reference>
<keyword evidence="2" id="KW-1185">Reference proteome</keyword>
<sequence length="65" mass="6642">MKANALLKWLVPAALLGVVLIILKPGVPGGSTPSPEHSVDQGNIQLSAEQAKSLGIAGDTPRDTV</sequence>
<evidence type="ECO:0000313" key="1">
    <source>
        <dbReference type="EMBL" id="MCD7038855.1"/>
    </source>
</evidence>
<dbReference type="EMBL" id="JAJOZI010000056">
    <property type="protein sequence ID" value="MCD7038855.1"/>
    <property type="molecule type" value="Genomic_DNA"/>
</dbReference>